<dbReference type="EMBL" id="BAABHF010000035">
    <property type="protein sequence ID" value="GAA4504177.1"/>
    <property type="molecule type" value="Genomic_DNA"/>
</dbReference>
<evidence type="ECO:0000313" key="1">
    <source>
        <dbReference type="EMBL" id="GAA4504177.1"/>
    </source>
</evidence>
<dbReference type="RefSeq" id="WP_345469157.1">
    <property type="nucleotide sequence ID" value="NZ_BAABHF010000035.1"/>
</dbReference>
<evidence type="ECO:0008006" key="3">
    <source>
        <dbReference type="Google" id="ProtNLM"/>
    </source>
</evidence>
<dbReference type="SUPFAM" id="SSF103481">
    <property type="entry name" value="Multidrug resistance efflux transporter EmrE"/>
    <property type="match status" value="1"/>
</dbReference>
<gene>
    <name evidence="1" type="ORF">GCM10023191_058070</name>
</gene>
<proteinExistence type="predicted"/>
<accession>A0ABP8QKT4</accession>
<organism evidence="1 2">
    <name type="scientific">Actinoallomurus oryzae</name>
    <dbReference type="NCBI Taxonomy" id="502180"/>
    <lineage>
        <taxon>Bacteria</taxon>
        <taxon>Bacillati</taxon>
        <taxon>Actinomycetota</taxon>
        <taxon>Actinomycetes</taxon>
        <taxon>Streptosporangiales</taxon>
        <taxon>Thermomonosporaceae</taxon>
        <taxon>Actinoallomurus</taxon>
    </lineage>
</organism>
<comment type="caution">
    <text evidence="1">The sequence shown here is derived from an EMBL/GenBank/DDBJ whole genome shotgun (WGS) entry which is preliminary data.</text>
</comment>
<sequence>METLTGFQLAGVAVIGAVFFRERMGLPRFAAAGIVVGVALINVH</sequence>
<reference evidence="2" key="1">
    <citation type="journal article" date="2019" name="Int. J. Syst. Evol. Microbiol.">
        <title>The Global Catalogue of Microorganisms (GCM) 10K type strain sequencing project: providing services to taxonomists for standard genome sequencing and annotation.</title>
        <authorList>
            <consortium name="The Broad Institute Genomics Platform"/>
            <consortium name="The Broad Institute Genome Sequencing Center for Infectious Disease"/>
            <person name="Wu L."/>
            <person name="Ma J."/>
        </authorList>
    </citation>
    <scope>NUCLEOTIDE SEQUENCE [LARGE SCALE GENOMIC DNA]</scope>
    <source>
        <strain evidence="2">JCM 17933</strain>
    </source>
</reference>
<name>A0ABP8QKT4_9ACTN</name>
<keyword evidence="2" id="KW-1185">Reference proteome</keyword>
<evidence type="ECO:0000313" key="2">
    <source>
        <dbReference type="Proteomes" id="UP001500503"/>
    </source>
</evidence>
<protein>
    <recommendedName>
        <fullName evidence="3">EamA domain-containing protein</fullName>
    </recommendedName>
</protein>
<dbReference type="Gene3D" id="1.10.3730.20">
    <property type="match status" value="1"/>
</dbReference>
<dbReference type="Proteomes" id="UP001500503">
    <property type="component" value="Unassembled WGS sequence"/>
</dbReference>
<dbReference type="InterPro" id="IPR037185">
    <property type="entry name" value="EmrE-like"/>
</dbReference>